<comment type="caution">
    <text evidence="1">The sequence shown here is derived from an EMBL/GenBank/DDBJ whole genome shotgun (WGS) entry which is preliminary data.</text>
</comment>
<dbReference type="AlphaFoldDB" id="A0A5J4QZW3"/>
<sequence length="124" mass="14149">MKNLRKISVSLLTLVCVSVLLPCASCSHDPKSKDLTYEFTIQGVATLERGESIDVDLHFSNTDILEKRNIGNRIARAIYENRSRFNSLNPLIKKQIANRLHWKSYDITIRGYVRENLTGTTINI</sequence>
<reference evidence="1" key="1">
    <citation type="submission" date="2019-03" db="EMBL/GenBank/DDBJ databases">
        <title>Single cell metagenomics reveals metabolic interactions within the superorganism composed of flagellate Streblomastix strix and complex community of Bacteroidetes bacteria on its surface.</title>
        <authorList>
            <person name="Treitli S.C."/>
            <person name="Kolisko M."/>
            <person name="Husnik F."/>
            <person name="Keeling P."/>
            <person name="Hampl V."/>
        </authorList>
    </citation>
    <scope>NUCLEOTIDE SEQUENCE</scope>
    <source>
        <strain evidence="1">STM</strain>
    </source>
</reference>
<gene>
    <name evidence="1" type="ORF">EZS27_024836</name>
</gene>
<accession>A0A5J4QZW3</accession>
<name>A0A5J4QZW3_9ZZZZ</name>
<organism evidence="1">
    <name type="scientific">termite gut metagenome</name>
    <dbReference type="NCBI Taxonomy" id="433724"/>
    <lineage>
        <taxon>unclassified sequences</taxon>
        <taxon>metagenomes</taxon>
        <taxon>organismal metagenomes</taxon>
    </lineage>
</organism>
<evidence type="ECO:0000313" key="1">
    <source>
        <dbReference type="EMBL" id="KAA6326013.1"/>
    </source>
</evidence>
<dbReference type="EMBL" id="SNRY01002245">
    <property type="protein sequence ID" value="KAA6326013.1"/>
    <property type="molecule type" value="Genomic_DNA"/>
</dbReference>
<proteinExistence type="predicted"/>
<feature type="non-terminal residue" evidence="1">
    <location>
        <position position="124"/>
    </location>
</feature>
<protein>
    <submittedName>
        <fullName evidence="1">Uncharacterized protein</fullName>
    </submittedName>
</protein>